<feature type="non-terminal residue" evidence="2">
    <location>
        <position position="122"/>
    </location>
</feature>
<dbReference type="AlphaFoldDB" id="A0A9W8HBN7"/>
<feature type="region of interest" description="Disordered" evidence="1">
    <location>
        <begin position="1"/>
        <end position="35"/>
    </location>
</feature>
<feature type="compositionally biased region" description="Polar residues" evidence="1">
    <location>
        <begin position="1"/>
        <end position="12"/>
    </location>
</feature>
<sequence>MAPRSNTHSNDTPHVARVGGTNSASHRAEANAKSISSFRRTVATELREAHLVEGGGGSVVELCTPTGSDARTKAREVAEAIHQAMEARISAADGDSGAGDSGAGDSGVEDGGVEDGGAEDGG</sequence>
<reference evidence="2" key="1">
    <citation type="submission" date="2022-07" db="EMBL/GenBank/DDBJ databases">
        <title>Phylogenomic reconstructions and comparative analyses of Kickxellomycotina fungi.</title>
        <authorList>
            <person name="Reynolds N.K."/>
            <person name="Stajich J.E."/>
            <person name="Barry K."/>
            <person name="Grigoriev I.V."/>
            <person name="Crous P."/>
            <person name="Smith M.E."/>
        </authorList>
    </citation>
    <scope>NUCLEOTIDE SEQUENCE</scope>
    <source>
        <strain evidence="2">NBRC 105414</strain>
    </source>
</reference>
<evidence type="ECO:0000313" key="3">
    <source>
        <dbReference type="Proteomes" id="UP001140217"/>
    </source>
</evidence>
<dbReference type="Proteomes" id="UP001140217">
    <property type="component" value="Unassembled WGS sequence"/>
</dbReference>
<protein>
    <submittedName>
        <fullName evidence="2">Uncharacterized protein</fullName>
    </submittedName>
</protein>
<organism evidence="2 3">
    <name type="scientific">Coemansia javaensis</name>
    <dbReference type="NCBI Taxonomy" id="2761396"/>
    <lineage>
        <taxon>Eukaryota</taxon>
        <taxon>Fungi</taxon>
        <taxon>Fungi incertae sedis</taxon>
        <taxon>Zoopagomycota</taxon>
        <taxon>Kickxellomycotina</taxon>
        <taxon>Kickxellomycetes</taxon>
        <taxon>Kickxellales</taxon>
        <taxon>Kickxellaceae</taxon>
        <taxon>Coemansia</taxon>
    </lineage>
</organism>
<feature type="region of interest" description="Disordered" evidence="1">
    <location>
        <begin position="87"/>
        <end position="122"/>
    </location>
</feature>
<proteinExistence type="predicted"/>
<evidence type="ECO:0000256" key="1">
    <source>
        <dbReference type="SAM" id="MobiDB-lite"/>
    </source>
</evidence>
<accession>A0A9W8HBN7</accession>
<dbReference type="EMBL" id="JANBUL010000214">
    <property type="protein sequence ID" value="KAJ2778722.1"/>
    <property type="molecule type" value="Genomic_DNA"/>
</dbReference>
<feature type="compositionally biased region" description="Gly residues" evidence="1">
    <location>
        <begin position="96"/>
        <end position="105"/>
    </location>
</feature>
<feature type="compositionally biased region" description="Acidic residues" evidence="1">
    <location>
        <begin position="107"/>
        <end position="122"/>
    </location>
</feature>
<evidence type="ECO:0000313" key="2">
    <source>
        <dbReference type="EMBL" id="KAJ2778722.1"/>
    </source>
</evidence>
<keyword evidence="3" id="KW-1185">Reference proteome</keyword>
<comment type="caution">
    <text evidence="2">The sequence shown here is derived from an EMBL/GenBank/DDBJ whole genome shotgun (WGS) entry which is preliminary data.</text>
</comment>
<gene>
    <name evidence="2" type="ORF">H4R18_004438</name>
</gene>
<name>A0A9W8HBN7_9FUNG</name>